<gene>
    <name evidence="7" type="ORF">GCM10007383_18840</name>
</gene>
<evidence type="ECO:0000313" key="8">
    <source>
        <dbReference type="Proteomes" id="UP000634668"/>
    </source>
</evidence>
<keyword evidence="5" id="KW-0472">Membrane</keyword>
<accession>A0A918IV89</accession>
<organism evidence="7 8">
    <name type="scientific">Arenibacter certesii</name>
    <dbReference type="NCBI Taxonomy" id="228955"/>
    <lineage>
        <taxon>Bacteria</taxon>
        <taxon>Pseudomonadati</taxon>
        <taxon>Bacteroidota</taxon>
        <taxon>Flavobacteriia</taxon>
        <taxon>Flavobacteriales</taxon>
        <taxon>Flavobacteriaceae</taxon>
        <taxon>Arenibacter</taxon>
    </lineage>
</organism>
<dbReference type="GO" id="GO:0016787">
    <property type="term" value="F:hydrolase activity"/>
    <property type="evidence" value="ECO:0007669"/>
    <property type="project" value="UniProtKB-KW"/>
</dbReference>
<evidence type="ECO:0000256" key="3">
    <source>
        <dbReference type="ARBA" id="ARBA00022676"/>
    </source>
</evidence>
<evidence type="ECO:0000256" key="4">
    <source>
        <dbReference type="ARBA" id="ARBA00022679"/>
    </source>
</evidence>
<evidence type="ECO:0000256" key="5">
    <source>
        <dbReference type="ARBA" id="ARBA00023136"/>
    </source>
</evidence>
<keyword evidence="3" id="KW-0328">Glycosyltransferase</keyword>
<keyword evidence="7" id="KW-0378">Hydrolase</keyword>
<evidence type="ECO:0000259" key="6">
    <source>
        <dbReference type="Pfam" id="PF00535"/>
    </source>
</evidence>
<dbReference type="RefSeq" id="WP_026813161.1">
    <property type="nucleotide sequence ID" value="NZ_BMWP01000011.1"/>
</dbReference>
<dbReference type="CDD" id="cd02522">
    <property type="entry name" value="GT_2_like_a"/>
    <property type="match status" value="1"/>
</dbReference>
<dbReference type="Pfam" id="PF00535">
    <property type="entry name" value="Glycos_transf_2"/>
    <property type="match status" value="1"/>
</dbReference>
<dbReference type="NCBIfam" id="TIGR04283">
    <property type="entry name" value="glyco_like_mftF"/>
    <property type="match status" value="1"/>
</dbReference>
<dbReference type="Proteomes" id="UP000634668">
    <property type="component" value="Unassembled WGS sequence"/>
</dbReference>
<dbReference type="SUPFAM" id="SSF53448">
    <property type="entry name" value="Nucleotide-diphospho-sugar transferases"/>
    <property type="match status" value="1"/>
</dbReference>
<evidence type="ECO:0000256" key="2">
    <source>
        <dbReference type="ARBA" id="ARBA00022475"/>
    </source>
</evidence>
<sequence length="235" mass="27102">MKLNKHYSISIIIPVFNEAPNIKRLLKYLRENSITQTVKEVIVVDGGSTDQTVTISQNEGATVLLSDKGRAKQMNLGALHALGDILYFLHADTFPPKGYDEFILNAINKGFKAGCFRMKFDTSKKFLQFFAWFSRINHKLCRGGDQSLFVKNNLFRKIQGYSEAYIIYEDTEFISRLYQNTKFTVLPQFVITSARKYEELGSVRLQYHFGMIHLQSLLGLDPDQLYNYYKKHIAS</sequence>
<dbReference type="PANTHER" id="PTHR43646:SF2">
    <property type="entry name" value="GLYCOSYLTRANSFERASE 2-LIKE DOMAIN-CONTAINING PROTEIN"/>
    <property type="match status" value="1"/>
</dbReference>
<keyword evidence="2" id="KW-1003">Cell membrane</keyword>
<keyword evidence="8" id="KW-1185">Reference proteome</keyword>
<proteinExistence type="predicted"/>
<dbReference type="GO" id="GO:0005886">
    <property type="term" value="C:plasma membrane"/>
    <property type="evidence" value="ECO:0007669"/>
    <property type="project" value="UniProtKB-SubCell"/>
</dbReference>
<dbReference type="AlphaFoldDB" id="A0A918IV89"/>
<dbReference type="Gene3D" id="3.90.550.10">
    <property type="entry name" value="Spore Coat Polysaccharide Biosynthesis Protein SpsA, Chain A"/>
    <property type="match status" value="1"/>
</dbReference>
<comment type="caution">
    <text evidence="7">The sequence shown here is derived from an EMBL/GenBank/DDBJ whole genome shotgun (WGS) entry which is preliminary data.</text>
</comment>
<keyword evidence="4" id="KW-0808">Transferase</keyword>
<dbReference type="InterPro" id="IPR029044">
    <property type="entry name" value="Nucleotide-diphossugar_trans"/>
</dbReference>
<evidence type="ECO:0000313" key="7">
    <source>
        <dbReference type="EMBL" id="GGW34127.1"/>
    </source>
</evidence>
<evidence type="ECO:0000256" key="1">
    <source>
        <dbReference type="ARBA" id="ARBA00004236"/>
    </source>
</evidence>
<protein>
    <submittedName>
        <fullName evidence="7">Glycosyl hydrolase</fullName>
    </submittedName>
</protein>
<feature type="domain" description="Glycosyltransferase 2-like" evidence="6">
    <location>
        <begin position="10"/>
        <end position="125"/>
    </location>
</feature>
<name>A0A918IV89_9FLAO</name>
<dbReference type="EMBL" id="BMWP01000011">
    <property type="protein sequence ID" value="GGW34127.1"/>
    <property type="molecule type" value="Genomic_DNA"/>
</dbReference>
<dbReference type="PANTHER" id="PTHR43646">
    <property type="entry name" value="GLYCOSYLTRANSFERASE"/>
    <property type="match status" value="1"/>
</dbReference>
<dbReference type="GO" id="GO:0016757">
    <property type="term" value="F:glycosyltransferase activity"/>
    <property type="evidence" value="ECO:0007669"/>
    <property type="project" value="UniProtKB-KW"/>
</dbReference>
<dbReference type="InterPro" id="IPR001173">
    <property type="entry name" value="Glyco_trans_2-like"/>
</dbReference>
<comment type="subcellular location">
    <subcellularLocation>
        <location evidence="1">Cell membrane</location>
    </subcellularLocation>
</comment>
<reference evidence="7" key="1">
    <citation type="journal article" date="2014" name="Int. J. Syst. Evol. Microbiol.">
        <title>Complete genome sequence of Corynebacterium casei LMG S-19264T (=DSM 44701T), isolated from a smear-ripened cheese.</title>
        <authorList>
            <consortium name="US DOE Joint Genome Institute (JGI-PGF)"/>
            <person name="Walter F."/>
            <person name="Albersmeier A."/>
            <person name="Kalinowski J."/>
            <person name="Ruckert C."/>
        </authorList>
    </citation>
    <scope>NUCLEOTIDE SEQUENCE</scope>
    <source>
        <strain evidence="7">KCTC 12113</strain>
    </source>
</reference>
<dbReference type="InterPro" id="IPR026461">
    <property type="entry name" value="Trfase_2_rSAM/seldom_assoc"/>
</dbReference>
<reference evidence="7" key="2">
    <citation type="submission" date="2020-09" db="EMBL/GenBank/DDBJ databases">
        <authorList>
            <person name="Sun Q."/>
            <person name="Kim S."/>
        </authorList>
    </citation>
    <scope>NUCLEOTIDE SEQUENCE</scope>
    <source>
        <strain evidence="7">KCTC 12113</strain>
    </source>
</reference>